<feature type="transmembrane region" description="Helical" evidence="1">
    <location>
        <begin position="28"/>
        <end position="47"/>
    </location>
</feature>
<accession>A0A822Z4E8</accession>
<comment type="caution">
    <text evidence="2">The sequence shown here is derived from an EMBL/GenBank/DDBJ whole genome shotgun (WGS) entry which is preliminary data.</text>
</comment>
<evidence type="ECO:0000313" key="2">
    <source>
        <dbReference type="EMBL" id="DAD39932.1"/>
    </source>
</evidence>
<organism evidence="2 3">
    <name type="scientific">Nelumbo nucifera</name>
    <name type="common">Sacred lotus</name>
    <dbReference type="NCBI Taxonomy" id="4432"/>
    <lineage>
        <taxon>Eukaryota</taxon>
        <taxon>Viridiplantae</taxon>
        <taxon>Streptophyta</taxon>
        <taxon>Embryophyta</taxon>
        <taxon>Tracheophyta</taxon>
        <taxon>Spermatophyta</taxon>
        <taxon>Magnoliopsida</taxon>
        <taxon>Proteales</taxon>
        <taxon>Nelumbonaceae</taxon>
        <taxon>Nelumbo</taxon>
    </lineage>
</organism>
<dbReference type="AlphaFoldDB" id="A0A822Z4E8"/>
<dbReference type="EMBL" id="DUZY01000005">
    <property type="protein sequence ID" value="DAD39932.1"/>
    <property type="molecule type" value="Genomic_DNA"/>
</dbReference>
<dbReference type="Proteomes" id="UP000607653">
    <property type="component" value="Unassembled WGS sequence"/>
</dbReference>
<evidence type="ECO:0000313" key="3">
    <source>
        <dbReference type="Proteomes" id="UP000607653"/>
    </source>
</evidence>
<sequence length="48" mass="5562">MVCHVQIPIKQFPLYFSRSKLLSYSHHSPFICMLILCTCLCGLIVTIY</sequence>
<reference evidence="2 3" key="1">
    <citation type="journal article" date="2020" name="Mol. Biol. Evol.">
        <title>Distinct Expression and Methylation Patterns for Genes with Different Fates following a Single Whole-Genome Duplication in Flowering Plants.</title>
        <authorList>
            <person name="Shi T."/>
            <person name="Rahmani R.S."/>
            <person name="Gugger P.F."/>
            <person name="Wang M."/>
            <person name="Li H."/>
            <person name="Zhang Y."/>
            <person name="Li Z."/>
            <person name="Wang Q."/>
            <person name="Van de Peer Y."/>
            <person name="Marchal K."/>
            <person name="Chen J."/>
        </authorList>
    </citation>
    <scope>NUCLEOTIDE SEQUENCE [LARGE SCALE GENOMIC DNA]</scope>
    <source>
        <tissue evidence="2">Leaf</tissue>
    </source>
</reference>
<keyword evidence="1" id="KW-0812">Transmembrane</keyword>
<protein>
    <submittedName>
        <fullName evidence="2">Uncharacterized protein</fullName>
    </submittedName>
</protein>
<keyword evidence="3" id="KW-1185">Reference proteome</keyword>
<gene>
    <name evidence="2" type="ORF">HUJ06_014255</name>
</gene>
<keyword evidence="1" id="KW-1133">Transmembrane helix</keyword>
<name>A0A822Z4E8_NELNU</name>
<evidence type="ECO:0000256" key="1">
    <source>
        <dbReference type="SAM" id="Phobius"/>
    </source>
</evidence>
<proteinExistence type="predicted"/>
<keyword evidence="1" id="KW-0472">Membrane</keyword>